<dbReference type="PANTHER" id="PTHR10272:SF0">
    <property type="entry name" value="PLATELET-ACTIVATING FACTOR ACETYLHYDROLASE"/>
    <property type="match status" value="1"/>
</dbReference>
<keyword evidence="4" id="KW-0732">Signal</keyword>
<dbReference type="InterPro" id="IPR022742">
    <property type="entry name" value="Hydrolase_4"/>
</dbReference>
<organism evidence="6 7">
    <name type="scientific">Variovorax gossypii</name>
    <dbReference type="NCBI Taxonomy" id="1679495"/>
    <lineage>
        <taxon>Bacteria</taxon>
        <taxon>Pseudomonadati</taxon>
        <taxon>Pseudomonadota</taxon>
        <taxon>Betaproteobacteria</taxon>
        <taxon>Burkholderiales</taxon>
        <taxon>Comamonadaceae</taxon>
        <taxon>Variovorax</taxon>
    </lineage>
</organism>
<evidence type="ECO:0000313" key="7">
    <source>
        <dbReference type="Proteomes" id="UP000267418"/>
    </source>
</evidence>
<evidence type="ECO:0000256" key="2">
    <source>
        <dbReference type="ARBA" id="ARBA00022963"/>
    </source>
</evidence>
<evidence type="ECO:0000259" key="5">
    <source>
        <dbReference type="Pfam" id="PF12146"/>
    </source>
</evidence>
<dbReference type="GO" id="GO:0003847">
    <property type="term" value="F:1-alkyl-2-acetylglycerophosphocholine esterase activity"/>
    <property type="evidence" value="ECO:0007669"/>
    <property type="project" value="TreeGrafter"/>
</dbReference>
<keyword evidence="3" id="KW-0443">Lipid metabolism</keyword>
<protein>
    <submittedName>
        <fullName evidence="6">Dienelactone hydrolase</fullName>
    </submittedName>
</protein>
<dbReference type="PANTHER" id="PTHR10272">
    <property type="entry name" value="PLATELET-ACTIVATING FACTOR ACETYLHYDROLASE"/>
    <property type="match status" value="1"/>
</dbReference>
<evidence type="ECO:0000256" key="4">
    <source>
        <dbReference type="SAM" id="SignalP"/>
    </source>
</evidence>
<reference evidence="6 7" key="1">
    <citation type="submission" date="2018-12" db="EMBL/GenBank/DDBJ databases">
        <title>The genome of Variovorax gossypii DSM 100435.</title>
        <authorList>
            <person name="Gao J."/>
            <person name="Sun J."/>
        </authorList>
    </citation>
    <scope>NUCLEOTIDE SEQUENCE [LARGE SCALE GENOMIC DNA]</scope>
    <source>
        <strain evidence="6 7">DSM 100435</strain>
    </source>
</reference>
<feature type="chain" id="PRO_5019046614" evidence="4">
    <location>
        <begin position="21"/>
        <end position="331"/>
    </location>
</feature>
<keyword evidence="1 6" id="KW-0378">Hydrolase</keyword>
<dbReference type="GO" id="GO:0016042">
    <property type="term" value="P:lipid catabolic process"/>
    <property type="evidence" value="ECO:0007669"/>
    <property type="project" value="UniProtKB-KW"/>
</dbReference>
<gene>
    <name evidence="6" type="ORF">EJP69_04395</name>
</gene>
<feature type="signal peptide" evidence="4">
    <location>
        <begin position="1"/>
        <end position="20"/>
    </location>
</feature>
<dbReference type="Proteomes" id="UP000267418">
    <property type="component" value="Unassembled WGS sequence"/>
</dbReference>
<comment type="caution">
    <text evidence="6">The sequence shown here is derived from an EMBL/GenBank/DDBJ whole genome shotgun (WGS) entry which is preliminary data.</text>
</comment>
<accession>A0A431TUB7</accession>
<evidence type="ECO:0000256" key="1">
    <source>
        <dbReference type="ARBA" id="ARBA00022801"/>
    </source>
</evidence>
<dbReference type="AlphaFoldDB" id="A0A431TUB7"/>
<dbReference type="Pfam" id="PF12146">
    <property type="entry name" value="Hydrolase_4"/>
    <property type="match status" value="1"/>
</dbReference>
<proteinExistence type="predicted"/>
<dbReference type="SUPFAM" id="SSF53474">
    <property type="entry name" value="alpha/beta-Hydrolases"/>
    <property type="match status" value="1"/>
</dbReference>
<dbReference type="InterPro" id="IPR016986">
    <property type="entry name" value="UCP031982_abhydr"/>
</dbReference>
<dbReference type="PIRSF" id="PIRSF031982">
    <property type="entry name" value="UCP031982_abhydr"/>
    <property type="match status" value="1"/>
</dbReference>
<dbReference type="OrthoDB" id="192696at2"/>
<feature type="domain" description="Serine aminopeptidase S33" evidence="5">
    <location>
        <begin position="74"/>
        <end position="171"/>
    </location>
</feature>
<sequence>MRRALLLVALCLCCARIAQAAGFSLIEVPADSNGPALRGAVWTPCDAPADRLSFDPLVIEGTRDCPIAGKQLPLVVISHGKGGSSLLHHDTAAALADAGFIVATINHPGHNFQNMSGASHLSVYATRPADMKRLVDYMLGAWPGRAAIDANRVGLFGFSAGGYTGLVVVGAVPDFRLRDDLCPPASMTPLCEEIRRNELPKMPARDDRIKAAVIVDPLTAFDTSGLKNVTLPMQLWASAFGGDGVAPRYVEALRRDLPVRPEWHMVQGATHFAFVAPCSPVMAQAMQQICRDRPEFDRAAFHADFNTQVLAFFKQQLGPETAARASAAGTR</sequence>
<keyword evidence="2" id="KW-0442">Lipid degradation</keyword>
<name>A0A431TUB7_9BURK</name>
<dbReference type="EMBL" id="RXOE01000001">
    <property type="protein sequence ID" value="RTQ37657.1"/>
    <property type="molecule type" value="Genomic_DNA"/>
</dbReference>
<keyword evidence="7" id="KW-1185">Reference proteome</keyword>
<evidence type="ECO:0000256" key="3">
    <source>
        <dbReference type="ARBA" id="ARBA00023098"/>
    </source>
</evidence>
<dbReference type="Gene3D" id="3.40.50.1820">
    <property type="entry name" value="alpha/beta hydrolase"/>
    <property type="match status" value="1"/>
</dbReference>
<dbReference type="InterPro" id="IPR029058">
    <property type="entry name" value="AB_hydrolase_fold"/>
</dbReference>
<evidence type="ECO:0000313" key="6">
    <source>
        <dbReference type="EMBL" id="RTQ37657.1"/>
    </source>
</evidence>